<dbReference type="EMBL" id="LC735414">
    <property type="protein sequence ID" value="BDT39541.1"/>
    <property type="molecule type" value="Genomic_DNA"/>
</dbReference>
<dbReference type="RefSeq" id="WP_323451900.1">
    <property type="nucleotide sequence ID" value="NZ_LC735414.1"/>
</dbReference>
<dbReference type="SMART" id="SM00220">
    <property type="entry name" value="S_TKc"/>
    <property type="match status" value="1"/>
</dbReference>
<dbReference type="SUPFAM" id="SSF56112">
    <property type="entry name" value="Protein kinase-like (PK-like)"/>
    <property type="match status" value="1"/>
</dbReference>
<dbReference type="InterPro" id="IPR011009">
    <property type="entry name" value="Kinase-like_dom_sf"/>
</dbReference>
<sequence length="298" mass="32365">MTDSLHTTAHHLIARVWGEEATGRLIADRRGTCLWRVEARSGPYALKITVPCTDPQGHVESERLALVEAEVLTAMGPVAPPGLYQGHGLLPGGPAAGSWLALRWVRGEDAETAFAKLRPSPNRAAAASYAAAMCEAVADLHTGGWRHGDLQEVHFILDGTHAHLLDFAMAHAPDRTPGNGPVVYRGAYDWFMSPELAHARLTTTPADDLPLTTASEVWSLCAVLYACWTGTYPISTRDTTQSTPELRAELARGQVKPLTSTRPWPFAAFEEIITSGLQIDPARRPTARALQHAFENLI</sequence>
<reference evidence="2 3" key="1">
    <citation type="submission" date="2022-10" db="EMBL/GenBank/DDBJ databases">
        <title>Draft genome sequence of Streptomyces sp. YSPA8.</title>
        <authorList>
            <person name="Moriuchi R."/>
            <person name="Dohra H."/>
            <person name="Yamamura H."/>
            <person name="Kodani S."/>
        </authorList>
    </citation>
    <scope>NUCLEOTIDE SEQUENCE [LARGE SCALE GENOMIC DNA]</scope>
    <source>
        <strain evidence="2 3">YSPA8</strain>
        <plasmid evidence="2 3">pYSPA8-1</plasmid>
    </source>
</reference>
<dbReference type="GO" id="GO:0005524">
    <property type="term" value="F:ATP binding"/>
    <property type="evidence" value="ECO:0007669"/>
    <property type="project" value="InterPro"/>
</dbReference>
<dbReference type="InterPro" id="IPR053235">
    <property type="entry name" value="Ser_Thr_kinase"/>
</dbReference>
<proteinExistence type="predicted"/>
<dbReference type="GO" id="GO:0004674">
    <property type="term" value="F:protein serine/threonine kinase activity"/>
    <property type="evidence" value="ECO:0007669"/>
    <property type="project" value="TreeGrafter"/>
</dbReference>
<protein>
    <submittedName>
        <fullName evidence="2">Protein kinase</fullName>
    </submittedName>
</protein>
<dbReference type="Gene3D" id="1.10.510.10">
    <property type="entry name" value="Transferase(Phosphotransferase) domain 1"/>
    <property type="match status" value="1"/>
</dbReference>
<keyword evidence="2" id="KW-0418">Kinase</keyword>
<keyword evidence="2" id="KW-0808">Transferase</keyword>
<dbReference type="Pfam" id="PF00069">
    <property type="entry name" value="Pkinase"/>
    <property type="match status" value="1"/>
</dbReference>
<gene>
    <name evidence="2" type="ORF">SYYSPA8_37115</name>
</gene>
<accession>A0AA86IVF2</accession>
<dbReference type="PROSITE" id="PS50011">
    <property type="entry name" value="PROTEIN_KINASE_DOM"/>
    <property type="match status" value="1"/>
</dbReference>
<evidence type="ECO:0000259" key="1">
    <source>
        <dbReference type="PROSITE" id="PS50011"/>
    </source>
</evidence>
<geneLocation type="plasmid" evidence="2 3">
    <name>pYSPA8-1</name>
</geneLocation>
<dbReference type="Proteomes" id="UP001291653">
    <property type="component" value="Plasmid pYSPA8-1"/>
</dbReference>
<dbReference type="PANTHER" id="PTHR24361">
    <property type="entry name" value="MITOGEN-ACTIVATED KINASE KINASE KINASE"/>
    <property type="match status" value="1"/>
</dbReference>
<dbReference type="GO" id="GO:0005737">
    <property type="term" value="C:cytoplasm"/>
    <property type="evidence" value="ECO:0007669"/>
    <property type="project" value="TreeGrafter"/>
</dbReference>
<evidence type="ECO:0000313" key="2">
    <source>
        <dbReference type="EMBL" id="BDT39541.1"/>
    </source>
</evidence>
<dbReference type="AlphaFoldDB" id="A0AA86IVF2"/>
<evidence type="ECO:0000313" key="3">
    <source>
        <dbReference type="Proteomes" id="UP001291653"/>
    </source>
</evidence>
<feature type="domain" description="Protein kinase" evidence="1">
    <location>
        <begin position="11"/>
        <end position="295"/>
    </location>
</feature>
<keyword evidence="3" id="KW-1185">Reference proteome</keyword>
<keyword evidence="2" id="KW-0614">Plasmid</keyword>
<name>A0AA86IVF2_9ACTN</name>
<organism evidence="2 3">
    <name type="scientific">Streptomyces yaizuensis</name>
    <dbReference type="NCBI Taxonomy" id="2989713"/>
    <lineage>
        <taxon>Bacteria</taxon>
        <taxon>Bacillati</taxon>
        <taxon>Actinomycetota</taxon>
        <taxon>Actinomycetes</taxon>
        <taxon>Kitasatosporales</taxon>
        <taxon>Streptomycetaceae</taxon>
        <taxon>Streptomyces</taxon>
    </lineage>
</organism>
<dbReference type="InterPro" id="IPR000719">
    <property type="entry name" value="Prot_kinase_dom"/>
</dbReference>